<dbReference type="FunFam" id="3.20.20.450:FF:000001">
    <property type="entry name" value="Cyclic di-GMP phosphodiesterase yahA"/>
    <property type="match status" value="1"/>
</dbReference>
<evidence type="ECO:0000259" key="5">
    <source>
        <dbReference type="PROSITE" id="PS50887"/>
    </source>
</evidence>
<evidence type="ECO:0000259" key="4">
    <source>
        <dbReference type="PROSITE" id="PS50883"/>
    </source>
</evidence>
<dbReference type="SMART" id="SM00052">
    <property type="entry name" value="EAL"/>
    <property type="match status" value="1"/>
</dbReference>
<dbReference type="Gene3D" id="3.20.20.450">
    <property type="entry name" value="EAL domain"/>
    <property type="match status" value="1"/>
</dbReference>
<dbReference type="SMART" id="SM00267">
    <property type="entry name" value="GGDEF"/>
    <property type="match status" value="1"/>
</dbReference>
<dbReference type="Pfam" id="PF08447">
    <property type="entry name" value="PAS_3"/>
    <property type="match status" value="1"/>
</dbReference>
<dbReference type="InterPro" id="IPR013655">
    <property type="entry name" value="PAS_fold_3"/>
</dbReference>
<feature type="modified residue" description="4-aspartylphosphate" evidence="1">
    <location>
        <position position="62"/>
    </location>
</feature>
<protein>
    <submittedName>
        <fullName evidence="6">Diguanylate cyclase/phosphodiesterase with PAS/PAC sensor</fullName>
    </submittedName>
</protein>
<dbReference type="Gene3D" id="3.30.70.270">
    <property type="match status" value="1"/>
</dbReference>
<keyword evidence="1" id="KW-0597">Phosphoprotein</keyword>
<evidence type="ECO:0000313" key="6">
    <source>
        <dbReference type="EMBL" id="ABW26746.1"/>
    </source>
</evidence>
<dbReference type="Gene3D" id="3.40.50.2300">
    <property type="match status" value="1"/>
</dbReference>
<keyword evidence="7" id="KW-1185">Reference proteome</keyword>
<evidence type="ECO:0000259" key="3">
    <source>
        <dbReference type="PROSITE" id="PS50113"/>
    </source>
</evidence>
<dbReference type="KEGG" id="amr:AM1_1725"/>
<dbReference type="AlphaFoldDB" id="B0CBA7"/>
<feature type="domain" description="PAC" evidence="3">
    <location>
        <begin position="216"/>
        <end position="268"/>
    </location>
</feature>
<dbReference type="SUPFAM" id="SSF55073">
    <property type="entry name" value="Nucleotide cyclase"/>
    <property type="match status" value="1"/>
</dbReference>
<feature type="domain" description="Response regulatory" evidence="2">
    <location>
        <begin position="10"/>
        <end position="127"/>
    </location>
</feature>
<dbReference type="PROSITE" id="PS50887">
    <property type="entry name" value="GGDEF"/>
    <property type="match status" value="1"/>
</dbReference>
<dbReference type="SUPFAM" id="SSF141868">
    <property type="entry name" value="EAL domain-like"/>
    <property type="match status" value="1"/>
</dbReference>
<dbReference type="SUPFAM" id="SSF55785">
    <property type="entry name" value="PYP-like sensor domain (PAS domain)"/>
    <property type="match status" value="1"/>
</dbReference>
<dbReference type="InterPro" id="IPR035965">
    <property type="entry name" value="PAS-like_dom_sf"/>
</dbReference>
<dbReference type="PANTHER" id="PTHR44757">
    <property type="entry name" value="DIGUANYLATE CYCLASE DGCP"/>
    <property type="match status" value="1"/>
</dbReference>
<dbReference type="PROSITE" id="PS50113">
    <property type="entry name" value="PAC"/>
    <property type="match status" value="1"/>
</dbReference>
<dbReference type="Pfam" id="PF00563">
    <property type="entry name" value="EAL"/>
    <property type="match status" value="1"/>
</dbReference>
<dbReference type="InterPro" id="IPR029787">
    <property type="entry name" value="Nucleotide_cyclase"/>
</dbReference>
<gene>
    <name evidence="6" type="ordered locus">AM1_1725</name>
</gene>
<name>B0CBA7_ACAM1</name>
<dbReference type="eggNOG" id="COG5001">
    <property type="taxonomic scope" value="Bacteria"/>
</dbReference>
<dbReference type="CDD" id="cd01948">
    <property type="entry name" value="EAL"/>
    <property type="match status" value="1"/>
</dbReference>
<proteinExistence type="predicted"/>
<dbReference type="OrthoDB" id="543801at2"/>
<dbReference type="HOGENOM" id="CLU_000445_70_50_3"/>
<evidence type="ECO:0000313" key="7">
    <source>
        <dbReference type="Proteomes" id="UP000000268"/>
    </source>
</evidence>
<dbReference type="PANTHER" id="PTHR44757:SF2">
    <property type="entry name" value="BIOFILM ARCHITECTURE MAINTENANCE PROTEIN MBAA"/>
    <property type="match status" value="1"/>
</dbReference>
<dbReference type="InterPro" id="IPR052155">
    <property type="entry name" value="Biofilm_reg_signaling"/>
</dbReference>
<dbReference type="STRING" id="329726.AM1_1725"/>
<feature type="domain" description="EAL" evidence="4">
    <location>
        <begin position="434"/>
        <end position="690"/>
    </location>
</feature>
<dbReference type="InterPro" id="IPR001610">
    <property type="entry name" value="PAC"/>
</dbReference>
<dbReference type="CDD" id="cd01949">
    <property type="entry name" value="GGDEF"/>
    <property type="match status" value="1"/>
</dbReference>
<feature type="domain" description="GGDEF" evidence="5">
    <location>
        <begin position="292"/>
        <end position="425"/>
    </location>
</feature>
<sequence length="705" mass="80560">MRHLDPLHIKLLLVEDDEDDYFFFEDLLDDFQSIQFDLDWADTYDKGLEAVQRHQHDIYVFDFRLGSRTGLDLLEEVVALGHRIPIILLTGQEDREIDLAAMTAGATDYLVKGMITSALLERSIRYAINHTRTLVALQEREEQYNLVAQASNDGLWDWNLQTHQVYYSPRWAAIIGQAEVTLQPSIQEWFDRIHPEDKERFRIDLRRHLRRETTAFECQYRMLHRDQSYRWVSSRGMAVFGPKNRVVRMAGSHTDLTNHVALYDHLTGLPSRALFLDQLHRTLTRVNRQTNYLFAVLFLDCDRFKVINDSLGHAIGDQLLIEVAQRLTTALRPGDVIARLGGDEFAILLENIAGQDQAEQVASRLNRELEKAFELQGHTVYISASIGIALNSDHSPQAENLLRDADNAMYRAKALGKSRYVVFEAAMRDRVQALLRVETDLRAAIANQEFQLYYQPIISLKTHEIVSLEALIRWQHPQRGLISPQEFIPVAEETGLILAIGQWVLEESCQQLWQWHQTLTEIPPLSISVNLSRKQFSQASLGKQIQSILSETGVSARHLKLEITETMIMENEVMVSELISQLRALGLQLQIDDFGTGYSSLSFLHNFPLDTLKIDRSFIEGLVTDTEKSEIVRTMITLAHNLGMTAIAEGVETQAQLQWLQQHHCDCVQGYLLSKPLSAAQMQKALMQSHRVFVQPLETSTVVSA</sequence>
<dbReference type="GO" id="GO:0000160">
    <property type="term" value="P:phosphorelay signal transduction system"/>
    <property type="evidence" value="ECO:0007669"/>
    <property type="project" value="InterPro"/>
</dbReference>
<dbReference type="Proteomes" id="UP000000268">
    <property type="component" value="Chromosome"/>
</dbReference>
<dbReference type="SUPFAM" id="SSF52172">
    <property type="entry name" value="CheY-like"/>
    <property type="match status" value="1"/>
</dbReference>
<dbReference type="CDD" id="cd00156">
    <property type="entry name" value="REC"/>
    <property type="match status" value="1"/>
</dbReference>
<reference evidence="6 7" key="1">
    <citation type="journal article" date="2008" name="Proc. Natl. Acad. Sci. U.S.A.">
        <title>Niche adaptation and genome expansion in the chlorophyll d-producing cyanobacterium Acaryochloris marina.</title>
        <authorList>
            <person name="Swingley W.D."/>
            <person name="Chen M."/>
            <person name="Cheung P.C."/>
            <person name="Conrad A.L."/>
            <person name="Dejesa L.C."/>
            <person name="Hao J."/>
            <person name="Honchak B.M."/>
            <person name="Karbach L.E."/>
            <person name="Kurdoglu A."/>
            <person name="Lahiri S."/>
            <person name="Mastrian S.D."/>
            <person name="Miyashita H."/>
            <person name="Page L."/>
            <person name="Ramakrishna P."/>
            <person name="Satoh S."/>
            <person name="Sattley W.M."/>
            <person name="Shimada Y."/>
            <person name="Taylor H.L."/>
            <person name="Tomo T."/>
            <person name="Tsuchiya T."/>
            <person name="Wang Z.T."/>
            <person name="Raymond J."/>
            <person name="Mimuro M."/>
            <person name="Blankenship R.E."/>
            <person name="Touchman J.W."/>
        </authorList>
    </citation>
    <scope>NUCLEOTIDE SEQUENCE [LARGE SCALE GENOMIC DNA]</scope>
    <source>
        <strain evidence="7">MBIC 11017</strain>
    </source>
</reference>
<dbReference type="eggNOG" id="COG0745">
    <property type="taxonomic scope" value="Bacteria"/>
</dbReference>
<evidence type="ECO:0000259" key="2">
    <source>
        <dbReference type="PROSITE" id="PS50110"/>
    </source>
</evidence>
<dbReference type="Pfam" id="PF00990">
    <property type="entry name" value="GGDEF"/>
    <property type="match status" value="1"/>
</dbReference>
<dbReference type="NCBIfam" id="TIGR00254">
    <property type="entry name" value="GGDEF"/>
    <property type="match status" value="1"/>
</dbReference>
<dbReference type="InterPro" id="IPR001789">
    <property type="entry name" value="Sig_transdc_resp-reg_receiver"/>
</dbReference>
<organism evidence="6 7">
    <name type="scientific">Acaryochloris marina (strain MBIC 11017)</name>
    <dbReference type="NCBI Taxonomy" id="329726"/>
    <lineage>
        <taxon>Bacteria</taxon>
        <taxon>Bacillati</taxon>
        <taxon>Cyanobacteriota</taxon>
        <taxon>Cyanophyceae</taxon>
        <taxon>Acaryochloridales</taxon>
        <taxon>Acaryochloridaceae</taxon>
        <taxon>Acaryochloris</taxon>
    </lineage>
</organism>
<dbReference type="PROSITE" id="PS50883">
    <property type="entry name" value="EAL"/>
    <property type="match status" value="1"/>
</dbReference>
<dbReference type="EMBL" id="CP000828">
    <property type="protein sequence ID" value="ABW26746.1"/>
    <property type="molecule type" value="Genomic_DNA"/>
</dbReference>
<dbReference type="FunFam" id="3.30.70.270:FF:000001">
    <property type="entry name" value="Diguanylate cyclase domain protein"/>
    <property type="match status" value="1"/>
</dbReference>
<dbReference type="SMART" id="SM00086">
    <property type="entry name" value="PAC"/>
    <property type="match status" value="1"/>
</dbReference>
<dbReference type="Gene3D" id="3.30.450.20">
    <property type="entry name" value="PAS domain"/>
    <property type="match status" value="1"/>
</dbReference>
<evidence type="ECO:0000256" key="1">
    <source>
        <dbReference type="PROSITE-ProRule" id="PRU00169"/>
    </source>
</evidence>
<dbReference type="InterPro" id="IPR043128">
    <property type="entry name" value="Rev_trsase/Diguanyl_cyclase"/>
</dbReference>
<dbReference type="InterPro" id="IPR035919">
    <property type="entry name" value="EAL_sf"/>
</dbReference>
<dbReference type="SMART" id="SM00091">
    <property type="entry name" value="PAS"/>
    <property type="match status" value="1"/>
</dbReference>
<dbReference type="RefSeq" id="WP_012162263.1">
    <property type="nucleotide sequence ID" value="NC_009925.1"/>
</dbReference>
<dbReference type="InterPro" id="IPR011006">
    <property type="entry name" value="CheY-like_superfamily"/>
</dbReference>
<dbReference type="InterPro" id="IPR000014">
    <property type="entry name" value="PAS"/>
</dbReference>
<dbReference type="NCBIfam" id="TIGR00229">
    <property type="entry name" value="sensory_box"/>
    <property type="match status" value="1"/>
</dbReference>
<dbReference type="PROSITE" id="PS50110">
    <property type="entry name" value="RESPONSE_REGULATORY"/>
    <property type="match status" value="1"/>
</dbReference>
<accession>B0CBA7</accession>
<dbReference type="SMART" id="SM00448">
    <property type="entry name" value="REC"/>
    <property type="match status" value="1"/>
</dbReference>
<dbReference type="CDD" id="cd00130">
    <property type="entry name" value="PAS"/>
    <property type="match status" value="1"/>
</dbReference>
<dbReference type="InterPro" id="IPR000700">
    <property type="entry name" value="PAS-assoc_C"/>
</dbReference>
<dbReference type="InterPro" id="IPR001633">
    <property type="entry name" value="EAL_dom"/>
</dbReference>
<dbReference type="Pfam" id="PF00072">
    <property type="entry name" value="Response_reg"/>
    <property type="match status" value="1"/>
</dbReference>
<dbReference type="InterPro" id="IPR000160">
    <property type="entry name" value="GGDEF_dom"/>
</dbReference>